<dbReference type="VEuPathDB" id="FungiDB:SeMB42_g06971"/>
<feature type="region of interest" description="Disordered" evidence="9">
    <location>
        <begin position="1"/>
        <end position="20"/>
    </location>
</feature>
<keyword evidence="6 8" id="KW-0503">Monooxygenase</keyword>
<keyword evidence="3 8" id="KW-0479">Metal-binding</keyword>
<dbReference type="EC" id="1.14.99.60" evidence="8"/>
<proteinExistence type="inferred from homology"/>
<dbReference type="GO" id="GO:0046872">
    <property type="term" value="F:metal ion binding"/>
    <property type="evidence" value="ECO:0007669"/>
    <property type="project" value="UniProtKB-KW"/>
</dbReference>
<dbReference type="SUPFAM" id="SSF47240">
    <property type="entry name" value="Ferritin-like"/>
    <property type="match status" value="1"/>
</dbReference>
<dbReference type="OrthoDB" id="275371at2759"/>
<evidence type="ECO:0000256" key="4">
    <source>
        <dbReference type="ARBA" id="ARBA00023002"/>
    </source>
</evidence>
<keyword evidence="8" id="KW-0496">Mitochondrion</keyword>
<evidence type="ECO:0000313" key="12">
    <source>
        <dbReference type="Proteomes" id="UP000317494"/>
    </source>
</evidence>
<evidence type="ECO:0000313" key="11">
    <source>
        <dbReference type="EMBL" id="TPX39846.1"/>
    </source>
</evidence>
<feature type="binding site" evidence="8">
    <location>
        <position position="63"/>
    </location>
    <ligand>
        <name>Fe cation</name>
        <dbReference type="ChEBI" id="CHEBI:24875"/>
        <label>2</label>
    </ligand>
</feature>
<evidence type="ECO:0000256" key="3">
    <source>
        <dbReference type="ARBA" id="ARBA00022723"/>
    </source>
</evidence>
<evidence type="ECO:0000256" key="5">
    <source>
        <dbReference type="ARBA" id="ARBA00023004"/>
    </source>
</evidence>
<keyword evidence="8" id="KW-0999">Mitochondrion inner membrane</keyword>
<dbReference type="STRING" id="286115.A0A507CLV6"/>
<comment type="catalytic activity">
    <reaction evidence="8">
        <text>a 5-methoxy-2-methyl-3-(all-trans-polyprenyl)benzene-1,4-diol + AH2 + O2 = a 3-demethylubiquinol + A + H2O</text>
        <dbReference type="Rhea" id="RHEA:50908"/>
        <dbReference type="Rhea" id="RHEA-COMP:10859"/>
        <dbReference type="Rhea" id="RHEA-COMP:10914"/>
        <dbReference type="ChEBI" id="CHEBI:13193"/>
        <dbReference type="ChEBI" id="CHEBI:15377"/>
        <dbReference type="ChEBI" id="CHEBI:15379"/>
        <dbReference type="ChEBI" id="CHEBI:17499"/>
        <dbReference type="ChEBI" id="CHEBI:84167"/>
        <dbReference type="ChEBI" id="CHEBI:84422"/>
        <dbReference type="EC" id="1.14.99.60"/>
    </reaction>
</comment>
<reference evidence="12 13" key="1">
    <citation type="journal article" date="2019" name="Sci. Rep.">
        <title>Comparative genomics of chytrid fungi reveal insights into the obligate biotrophic and pathogenic lifestyle of Synchytrium endobioticum.</title>
        <authorList>
            <person name="van de Vossenberg B.T.L.H."/>
            <person name="Warris S."/>
            <person name="Nguyen H.D.T."/>
            <person name="van Gent-Pelzer M.P.E."/>
            <person name="Joly D.L."/>
            <person name="van de Geest H.C."/>
            <person name="Bonants P.J.M."/>
            <person name="Smith D.S."/>
            <person name="Levesque C.A."/>
            <person name="van der Lee T.A.J."/>
        </authorList>
    </citation>
    <scope>NUCLEOTIDE SEQUENCE [LARGE SCALE GENOMIC DNA]</scope>
    <source>
        <strain evidence="11 13">LEV6574</strain>
        <strain evidence="10 12">MB42</strain>
    </source>
</reference>
<comment type="similarity">
    <text evidence="8">Belongs to the COQ7 family.</text>
</comment>
<feature type="binding site" evidence="8">
    <location>
        <position position="66"/>
    </location>
    <ligand>
        <name>Fe cation</name>
        <dbReference type="ChEBI" id="CHEBI:24875"/>
        <label>1</label>
    </ligand>
</feature>
<gene>
    <name evidence="8" type="primary">COQ7</name>
    <name evidence="11" type="ORF">SeLEV6574_g06955</name>
    <name evidence="10" type="ORF">SeMB42_g06971</name>
</gene>
<comment type="subunit">
    <text evidence="8">Component of a multi-subunit COQ enzyme complex, composed of at least COQ3, COQ4, COQ5, COQ6, COQ7 and COQ9.</text>
</comment>
<comment type="caution">
    <text evidence="11">The sequence shown here is derived from an EMBL/GenBank/DDBJ whole genome shotgun (WGS) entry which is preliminary data.</text>
</comment>
<comment type="cofactor">
    <cofactor evidence="8">
        <name>Fe cation</name>
        <dbReference type="ChEBI" id="CHEBI:24875"/>
    </cofactor>
    <text evidence="8">Binds 2 iron ions per subunit.</text>
</comment>
<feature type="binding site" evidence="8">
    <location>
        <position position="63"/>
    </location>
    <ligand>
        <name>Fe cation</name>
        <dbReference type="ChEBI" id="CHEBI:24875"/>
        <label>1</label>
    </ligand>
</feature>
<keyword evidence="2 8" id="KW-0831">Ubiquinone biosynthesis</keyword>
<feature type="binding site" evidence="8">
    <location>
        <position position="155"/>
    </location>
    <ligand>
        <name>Fe cation</name>
        <dbReference type="ChEBI" id="CHEBI:24875"/>
        <label>2</label>
    </ligand>
</feature>
<comment type="subcellular location">
    <subcellularLocation>
        <location evidence="8">Mitochondrion inner membrane</location>
        <topology evidence="8">Peripheral membrane protein</topology>
        <orientation evidence="8">Matrix side</orientation>
    </subcellularLocation>
</comment>
<keyword evidence="12" id="KW-1185">Reference proteome</keyword>
<protein>
    <recommendedName>
        <fullName evidence="8">5-demethoxyubiquinone hydroxylase, mitochondrial</fullName>
        <shortName evidence="8">DMQ hydroxylase</shortName>
        <ecNumber evidence="8">1.14.99.60</ecNumber>
    </recommendedName>
    <alternativeName>
        <fullName evidence="8">Ubiquinone biosynthesis monooxygenase COQ7</fullName>
    </alternativeName>
</protein>
<dbReference type="Pfam" id="PF03232">
    <property type="entry name" value="COQ7"/>
    <property type="match status" value="1"/>
</dbReference>
<dbReference type="PANTHER" id="PTHR11237:SF4">
    <property type="entry name" value="5-DEMETHOXYUBIQUINONE HYDROXYLASE, MITOCHONDRIAL"/>
    <property type="match status" value="1"/>
</dbReference>
<dbReference type="InterPro" id="IPR009078">
    <property type="entry name" value="Ferritin-like_SF"/>
</dbReference>
<dbReference type="GO" id="GO:0008682">
    <property type="term" value="F:3-demethoxyubiquinol 3-hydroxylase activity"/>
    <property type="evidence" value="ECO:0007669"/>
    <property type="project" value="UniProtKB-EC"/>
</dbReference>
<sequence length="191" mass="21343">MKDDPSSSPPPKLTPEQRQSIHSMLRVDHAGEIGADYIYRGQLAVLGAHSPAGKEIKRMHEQEQLHLQSFDTILSSNRVRPSALRPLWETAGFALGVGSALLGKEAAMACTEAVESVIGEHYNDQLRELLQIEGNEEVNKLRQVIKDFRDDELEHLDTAVQYDAHQAPLYNPLTAVIKQTCRVAIWIAQRV</sequence>
<dbReference type="PANTHER" id="PTHR11237">
    <property type="entry name" value="COENZYME Q10 BIOSYNTHESIS PROTEIN 7"/>
    <property type="match status" value="1"/>
</dbReference>
<feature type="binding site" evidence="8">
    <location>
        <position position="152"/>
    </location>
    <ligand>
        <name>Fe cation</name>
        <dbReference type="ChEBI" id="CHEBI:24875"/>
        <label>2</label>
    </ligand>
</feature>
<evidence type="ECO:0000313" key="13">
    <source>
        <dbReference type="Proteomes" id="UP000320475"/>
    </source>
</evidence>
<evidence type="ECO:0000256" key="1">
    <source>
        <dbReference type="ARBA" id="ARBA00004749"/>
    </source>
</evidence>
<name>A0A507CLV6_9FUNG</name>
<dbReference type="GO" id="GO:0031314">
    <property type="term" value="C:extrinsic component of mitochondrial inner membrane"/>
    <property type="evidence" value="ECO:0007669"/>
    <property type="project" value="UniProtKB-UniRule"/>
</dbReference>
<feature type="binding site" evidence="8">
    <location>
        <position position="115"/>
    </location>
    <ligand>
        <name>Fe cation</name>
        <dbReference type="ChEBI" id="CHEBI:24875"/>
        <label>2</label>
    </ligand>
</feature>
<accession>A0A507CLV6</accession>
<evidence type="ECO:0000256" key="6">
    <source>
        <dbReference type="ARBA" id="ARBA00023033"/>
    </source>
</evidence>
<feature type="binding site" evidence="8">
    <location>
        <position position="32"/>
    </location>
    <ligand>
        <name>Fe cation</name>
        <dbReference type="ChEBI" id="CHEBI:24875"/>
        <label>1</label>
    </ligand>
</feature>
<feature type="binding site" evidence="8">
    <location>
        <position position="152"/>
    </location>
    <ligand>
        <name>Fe cation</name>
        <dbReference type="ChEBI" id="CHEBI:24875"/>
        <label>1</label>
    </ligand>
</feature>
<dbReference type="Proteomes" id="UP000320475">
    <property type="component" value="Unassembled WGS sequence"/>
</dbReference>
<organism evidence="11 13">
    <name type="scientific">Synchytrium endobioticum</name>
    <dbReference type="NCBI Taxonomy" id="286115"/>
    <lineage>
        <taxon>Eukaryota</taxon>
        <taxon>Fungi</taxon>
        <taxon>Fungi incertae sedis</taxon>
        <taxon>Chytridiomycota</taxon>
        <taxon>Chytridiomycota incertae sedis</taxon>
        <taxon>Chytridiomycetes</taxon>
        <taxon>Synchytriales</taxon>
        <taxon>Synchytriaceae</taxon>
        <taxon>Synchytrium</taxon>
    </lineage>
</organism>
<comment type="pathway">
    <text evidence="1 8">Cofactor biosynthesis; ubiquinone biosynthesis.</text>
</comment>
<dbReference type="GO" id="GO:0016709">
    <property type="term" value="F:oxidoreductase activity, acting on paired donors, with incorporation or reduction of molecular oxygen, NAD(P)H as one donor, and incorporation of one atom of oxygen"/>
    <property type="evidence" value="ECO:0007669"/>
    <property type="project" value="UniProtKB-UniRule"/>
</dbReference>
<dbReference type="InterPro" id="IPR011566">
    <property type="entry name" value="Ubq_synth_Coq7"/>
</dbReference>
<keyword evidence="7 8" id="KW-0472">Membrane</keyword>
<dbReference type="AlphaFoldDB" id="A0A507CLV6"/>
<dbReference type="EMBL" id="QEAN01000437">
    <property type="protein sequence ID" value="TPX37266.1"/>
    <property type="molecule type" value="Genomic_DNA"/>
</dbReference>
<dbReference type="GO" id="GO:0006744">
    <property type="term" value="P:ubiquinone biosynthetic process"/>
    <property type="evidence" value="ECO:0007669"/>
    <property type="project" value="UniProtKB-UniRule"/>
</dbReference>
<dbReference type="CDD" id="cd01042">
    <property type="entry name" value="DMQH"/>
    <property type="match status" value="1"/>
</dbReference>
<keyword evidence="5 8" id="KW-0408">Iron</keyword>
<dbReference type="Proteomes" id="UP000317494">
    <property type="component" value="Unassembled WGS sequence"/>
</dbReference>
<dbReference type="HAMAP" id="MF_01658">
    <property type="entry name" value="COQ7"/>
    <property type="match status" value="1"/>
</dbReference>
<dbReference type="UniPathway" id="UPA00232"/>
<evidence type="ECO:0000313" key="10">
    <source>
        <dbReference type="EMBL" id="TPX37266.1"/>
    </source>
</evidence>
<evidence type="ECO:0000256" key="9">
    <source>
        <dbReference type="SAM" id="MobiDB-lite"/>
    </source>
</evidence>
<keyword evidence="4 8" id="KW-0560">Oxidoreductase</keyword>
<evidence type="ECO:0000256" key="2">
    <source>
        <dbReference type="ARBA" id="ARBA00022688"/>
    </source>
</evidence>
<evidence type="ECO:0000256" key="7">
    <source>
        <dbReference type="ARBA" id="ARBA00023136"/>
    </source>
</evidence>
<dbReference type="EMBL" id="QEAM01000439">
    <property type="protein sequence ID" value="TPX39846.1"/>
    <property type="molecule type" value="Genomic_DNA"/>
</dbReference>
<comment type="function">
    <text evidence="8">Catalyzes the hydroxylation of 2-polyprenyl-3-methyl-6-methoxy-1,4-benzoquinol (DMQH2) during ubiquinone biosynthesis. Has also a structural role in the COQ enzyme complex, stabilizing other COQ polypeptides.</text>
</comment>
<evidence type="ECO:0000256" key="8">
    <source>
        <dbReference type="HAMAP-Rule" id="MF_03194"/>
    </source>
</evidence>